<organism evidence="2 3">
    <name type="scientific">Erythranthe guttata</name>
    <name type="common">Yellow monkey flower</name>
    <name type="synonym">Mimulus guttatus</name>
    <dbReference type="NCBI Taxonomy" id="4155"/>
    <lineage>
        <taxon>Eukaryota</taxon>
        <taxon>Viridiplantae</taxon>
        <taxon>Streptophyta</taxon>
        <taxon>Embryophyta</taxon>
        <taxon>Tracheophyta</taxon>
        <taxon>Spermatophyta</taxon>
        <taxon>Magnoliopsida</taxon>
        <taxon>eudicotyledons</taxon>
        <taxon>Gunneridae</taxon>
        <taxon>Pentapetalae</taxon>
        <taxon>asterids</taxon>
        <taxon>lamiids</taxon>
        <taxon>Lamiales</taxon>
        <taxon>Phrymaceae</taxon>
        <taxon>Erythranthe</taxon>
    </lineage>
</organism>
<dbReference type="AlphaFoldDB" id="A0A022Q2E6"/>
<name>A0A022Q2E6_ERYGU</name>
<evidence type="ECO:0000313" key="3">
    <source>
        <dbReference type="Proteomes" id="UP000030748"/>
    </source>
</evidence>
<accession>A0A022Q2E6</accession>
<evidence type="ECO:0000313" key="2">
    <source>
        <dbReference type="EMBL" id="EYU22802.1"/>
    </source>
</evidence>
<dbReference type="EMBL" id="KI632191">
    <property type="protein sequence ID" value="EYU22802.1"/>
    <property type="molecule type" value="Genomic_DNA"/>
</dbReference>
<dbReference type="Pfam" id="PF08387">
    <property type="entry name" value="FBD"/>
    <property type="match status" value="1"/>
</dbReference>
<dbReference type="PANTHER" id="PTHR34145:SF28">
    <property type="entry name" value="F-BOX DOMAIN-CONTAINING PROTEIN"/>
    <property type="match status" value="1"/>
</dbReference>
<proteinExistence type="predicted"/>
<keyword evidence="3" id="KW-1185">Reference proteome</keyword>
<sequence length="166" mass="19412">MHDHFQESNRRMRTNMFNNLRRLDIDMRFVPESDLRLLTSILQSCPLLKEFHLSATYRGEGPPVEKQAIVFHSELKKMEISGFRGAEYEIEFALYILKSAINLEKMQISACFKVYWGVYEGPSSWFEMNAEPWTEKVRANIRGKLQGQAVSKTAQLSLQHKPHFED</sequence>
<dbReference type="PANTHER" id="PTHR34145">
    <property type="entry name" value="OS02G0105600 PROTEIN"/>
    <property type="match status" value="1"/>
</dbReference>
<dbReference type="InterPro" id="IPR006566">
    <property type="entry name" value="FBD"/>
</dbReference>
<feature type="domain" description="FBD" evidence="1">
    <location>
        <begin position="71"/>
        <end position="108"/>
    </location>
</feature>
<dbReference type="Proteomes" id="UP000030748">
    <property type="component" value="Unassembled WGS sequence"/>
</dbReference>
<gene>
    <name evidence="2" type="ORF">MIMGU_mgv1a015173mg</name>
</gene>
<reference evidence="2 3" key="1">
    <citation type="journal article" date="2013" name="Proc. Natl. Acad. Sci. U.S.A.">
        <title>Fine-scale variation in meiotic recombination in Mimulus inferred from population shotgun sequencing.</title>
        <authorList>
            <person name="Hellsten U."/>
            <person name="Wright K.M."/>
            <person name="Jenkins J."/>
            <person name="Shu S."/>
            <person name="Yuan Y."/>
            <person name="Wessler S.R."/>
            <person name="Schmutz J."/>
            <person name="Willis J.H."/>
            <person name="Rokhsar D.S."/>
        </authorList>
    </citation>
    <scope>NUCLEOTIDE SEQUENCE [LARGE SCALE GENOMIC DNA]</scope>
    <source>
        <strain evidence="3">cv. DUN x IM62</strain>
    </source>
</reference>
<protein>
    <recommendedName>
        <fullName evidence="1">FBD domain-containing protein</fullName>
    </recommendedName>
</protein>
<dbReference type="eggNOG" id="ENOG502S4JE">
    <property type="taxonomic scope" value="Eukaryota"/>
</dbReference>
<evidence type="ECO:0000259" key="1">
    <source>
        <dbReference type="Pfam" id="PF08387"/>
    </source>
</evidence>
<dbReference type="InterPro" id="IPR053772">
    <property type="entry name" value="At1g61320/At1g61330-like"/>
</dbReference>